<gene>
    <name evidence="1" type="ORF">DPMN_079615</name>
</gene>
<organism evidence="1 2">
    <name type="scientific">Dreissena polymorpha</name>
    <name type="common">Zebra mussel</name>
    <name type="synonym">Mytilus polymorpha</name>
    <dbReference type="NCBI Taxonomy" id="45954"/>
    <lineage>
        <taxon>Eukaryota</taxon>
        <taxon>Metazoa</taxon>
        <taxon>Spiralia</taxon>
        <taxon>Lophotrochozoa</taxon>
        <taxon>Mollusca</taxon>
        <taxon>Bivalvia</taxon>
        <taxon>Autobranchia</taxon>
        <taxon>Heteroconchia</taxon>
        <taxon>Euheterodonta</taxon>
        <taxon>Imparidentia</taxon>
        <taxon>Neoheterodontei</taxon>
        <taxon>Myida</taxon>
        <taxon>Dreissenoidea</taxon>
        <taxon>Dreissenidae</taxon>
        <taxon>Dreissena</taxon>
    </lineage>
</organism>
<proteinExistence type="predicted"/>
<dbReference type="AlphaFoldDB" id="A0A9D3YSI1"/>
<dbReference type="Proteomes" id="UP000828390">
    <property type="component" value="Unassembled WGS sequence"/>
</dbReference>
<evidence type="ECO:0000313" key="2">
    <source>
        <dbReference type="Proteomes" id="UP000828390"/>
    </source>
</evidence>
<comment type="caution">
    <text evidence="1">The sequence shown here is derived from an EMBL/GenBank/DDBJ whole genome shotgun (WGS) entry which is preliminary data.</text>
</comment>
<reference evidence="1" key="2">
    <citation type="submission" date="2020-11" db="EMBL/GenBank/DDBJ databases">
        <authorList>
            <person name="McCartney M.A."/>
            <person name="Auch B."/>
            <person name="Kono T."/>
            <person name="Mallez S."/>
            <person name="Becker A."/>
            <person name="Gohl D.M."/>
            <person name="Silverstein K.A.T."/>
            <person name="Koren S."/>
            <person name="Bechman K.B."/>
            <person name="Herman A."/>
            <person name="Abrahante J.E."/>
            <person name="Garbe J."/>
        </authorList>
    </citation>
    <scope>NUCLEOTIDE SEQUENCE</scope>
    <source>
        <strain evidence="1">Duluth1</strain>
        <tissue evidence="1">Whole animal</tissue>
    </source>
</reference>
<evidence type="ECO:0000313" key="1">
    <source>
        <dbReference type="EMBL" id="KAH3704558.1"/>
    </source>
</evidence>
<protein>
    <submittedName>
        <fullName evidence="1">Uncharacterized protein</fullName>
    </submittedName>
</protein>
<name>A0A9D3YSI1_DREPO</name>
<reference evidence="1" key="1">
    <citation type="journal article" date="2019" name="bioRxiv">
        <title>The Genome of the Zebra Mussel, Dreissena polymorpha: A Resource for Invasive Species Research.</title>
        <authorList>
            <person name="McCartney M.A."/>
            <person name="Auch B."/>
            <person name="Kono T."/>
            <person name="Mallez S."/>
            <person name="Zhang Y."/>
            <person name="Obille A."/>
            <person name="Becker A."/>
            <person name="Abrahante J.E."/>
            <person name="Garbe J."/>
            <person name="Badalamenti J.P."/>
            <person name="Herman A."/>
            <person name="Mangelson H."/>
            <person name="Liachko I."/>
            <person name="Sullivan S."/>
            <person name="Sone E.D."/>
            <person name="Koren S."/>
            <person name="Silverstein K.A.T."/>
            <person name="Beckman K.B."/>
            <person name="Gohl D.M."/>
        </authorList>
    </citation>
    <scope>NUCLEOTIDE SEQUENCE</scope>
    <source>
        <strain evidence="1">Duluth1</strain>
        <tissue evidence="1">Whole animal</tissue>
    </source>
</reference>
<accession>A0A9D3YSI1</accession>
<keyword evidence="2" id="KW-1185">Reference proteome</keyword>
<dbReference type="EMBL" id="JAIWYP010000015">
    <property type="protein sequence ID" value="KAH3704558.1"/>
    <property type="molecule type" value="Genomic_DNA"/>
</dbReference>
<sequence>MSLPRRYVWKQVSKAVVPRMNFARWLWKDSKETELRAHLYLQNTTPALFAVPVTVYSEMPSRSCMVFVISIQSSAY</sequence>